<feature type="domain" description="Tyr recombinase" evidence="6">
    <location>
        <begin position="173"/>
        <end position="370"/>
    </location>
</feature>
<dbReference type="InterPro" id="IPR044068">
    <property type="entry name" value="CB"/>
</dbReference>
<dbReference type="Proteomes" id="UP000658382">
    <property type="component" value="Unassembled WGS sequence"/>
</dbReference>
<dbReference type="InterPro" id="IPR011010">
    <property type="entry name" value="DNA_brk_join_enz"/>
</dbReference>
<keyword evidence="4" id="KW-0233">DNA recombination</keyword>
<dbReference type="PANTHER" id="PTHR30349:SF64">
    <property type="entry name" value="PROPHAGE INTEGRASE INTD-RELATED"/>
    <property type="match status" value="1"/>
</dbReference>
<evidence type="ECO:0000313" key="9">
    <source>
        <dbReference type="Proteomes" id="UP000658382"/>
    </source>
</evidence>
<comment type="similarity">
    <text evidence="1">Belongs to the 'phage' integrase family.</text>
</comment>
<protein>
    <submittedName>
        <fullName evidence="8">Site-specific integrase</fullName>
    </submittedName>
</protein>
<name>A0A917PPK1_9BACI</name>
<evidence type="ECO:0000256" key="4">
    <source>
        <dbReference type="ARBA" id="ARBA00023172"/>
    </source>
</evidence>
<dbReference type="InterPro" id="IPR002104">
    <property type="entry name" value="Integrase_catalytic"/>
</dbReference>
<dbReference type="Gene3D" id="1.10.150.130">
    <property type="match status" value="1"/>
</dbReference>
<dbReference type="Pfam" id="PF14659">
    <property type="entry name" value="Phage_int_SAM_3"/>
    <property type="match status" value="1"/>
</dbReference>
<accession>A0A917PPK1</accession>
<dbReference type="SUPFAM" id="SSF56349">
    <property type="entry name" value="DNA breaking-rejoining enzymes"/>
    <property type="match status" value="1"/>
</dbReference>
<keyword evidence="9" id="KW-1185">Reference proteome</keyword>
<dbReference type="PANTHER" id="PTHR30349">
    <property type="entry name" value="PHAGE INTEGRASE-RELATED"/>
    <property type="match status" value="1"/>
</dbReference>
<keyword evidence="3 5" id="KW-0238">DNA-binding</keyword>
<evidence type="ECO:0000259" key="7">
    <source>
        <dbReference type="PROSITE" id="PS51900"/>
    </source>
</evidence>
<dbReference type="PROSITE" id="PS51900">
    <property type="entry name" value="CB"/>
    <property type="match status" value="1"/>
</dbReference>
<organism evidence="8 9">
    <name type="scientific">Lentibacillus kapialis</name>
    <dbReference type="NCBI Taxonomy" id="340214"/>
    <lineage>
        <taxon>Bacteria</taxon>
        <taxon>Bacillati</taxon>
        <taxon>Bacillota</taxon>
        <taxon>Bacilli</taxon>
        <taxon>Bacillales</taxon>
        <taxon>Bacillaceae</taxon>
        <taxon>Lentibacillus</taxon>
    </lineage>
</organism>
<comment type="caution">
    <text evidence="8">The sequence shown here is derived from an EMBL/GenBank/DDBJ whole genome shotgun (WGS) entry which is preliminary data.</text>
</comment>
<evidence type="ECO:0000259" key="6">
    <source>
        <dbReference type="PROSITE" id="PS51898"/>
    </source>
</evidence>
<dbReference type="GO" id="GO:0015074">
    <property type="term" value="P:DNA integration"/>
    <property type="evidence" value="ECO:0007669"/>
    <property type="project" value="UniProtKB-KW"/>
</dbReference>
<dbReference type="RefSeq" id="WP_188631592.1">
    <property type="nucleotide sequence ID" value="NZ_BMNQ01000004.1"/>
</dbReference>
<dbReference type="InterPro" id="IPR010998">
    <property type="entry name" value="Integrase_recombinase_N"/>
</dbReference>
<dbReference type="InterPro" id="IPR004107">
    <property type="entry name" value="Integrase_SAM-like_N"/>
</dbReference>
<dbReference type="Gene3D" id="1.10.443.10">
    <property type="entry name" value="Intergrase catalytic core"/>
    <property type="match status" value="1"/>
</dbReference>
<dbReference type="GO" id="GO:0003677">
    <property type="term" value="F:DNA binding"/>
    <property type="evidence" value="ECO:0007669"/>
    <property type="project" value="UniProtKB-UniRule"/>
</dbReference>
<evidence type="ECO:0000313" key="8">
    <source>
        <dbReference type="EMBL" id="GGJ86338.1"/>
    </source>
</evidence>
<feature type="domain" description="Core-binding (CB)" evidence="7">
    <location>
        <begin position="67"/>
        <end position="146"/>
    </location>
</feature>
<dbReference type="InterPro" id="IPR050090">
    <property type="entry name" value="Tyrosine_recombinase_XerCD"/>
</dbReference>
<sequence length="378" mass="44214">MQGGVRKRYGSWYYYFDLSTVDGKRKRIERKTSASTKTEAEKVLRKKLAEYDNEGVFFEPSDTSVHDYFQFWIEEYVEINLKYYTVMNYKGIVKNHINPALGDLKLRSLTPETLQKFINDKHRAGFKHRTLSLIRAVLQRSLKQAVFPYQLLKDNPMQYVELPRQEQRKPTRDDLKILDMQSIKKITSHLTEDNTLYLPFHIGLNTGARSGEVCALKWSSVDLNKGMIKIDSTMVDHGGRWDVDSPKTASSYRDIKIGDTLINILKRHKTWQKQNKLKYGEFYFDSDFVCTKENGQFITPTHIKYYVKKMNKQLGINMHFHGLRHTHATLLLEQGAPVKDIQKRLGHKKTSLTLDTYSHLTEKMSNQTVDIFENLMNE</sequence>
<evidence type="ECO:0000256" key="2">
    <source>
        <dbReference type="ARBA" id="ARBA00022908"/>
    </source>
</evidence>
<dbReference type="Pfam" id="PF00589">
    <property type="entry name" value="Phage_integrase"/>
    <property type="match status" value="1"/>
</dbReference>
<reference evidence="8" key="2">
    <citation type="submission" date="2020-09" db="EMBL/GenBank/DDBJ databases">
        <authorList>
            <person name="Sun Q."/>
            <person name="Ohkuma M."/>
        </authorList>
    </citation>
    <scope>NUCLEOTIDE SEQUENCE</scope>
    <source>
        <strain evidence="8">JCM 12580</strain>
    </source>
</reference>
<dbReference type="GO" id="GO:0006310">
    <property type="term" value="P:DNA recombination"/>
    <property type="evidence" value="ECO:0007669"/>
    <property type="project" value="UniProtKB-KW"/>
</dbReference>
<dbReference type="InterPro" id="IPR013762">
    <property type="entry name" value="Integrase-like_cat_sf"/>
</dbReference>
<reference evidence="8" key="1">
    <citation type="journal article" date="2014" name="Int. J. Syst. Evol. Microbiol.">
        <title>Complete genome sequence of Corynebacterium casei LMG S-19264T (=DSM 44701T), isolated from a smear-ripened cheese.</title>
        <authorList>
            <consortium name="US DOE Joint Genome Institute (JGI-PGF)"/>
            <person name="Walter F."/>
            <person name="Albersmeier A."/>
            <person name="Kalinowski J."/>
            <person name="Ruckert C."/>
        </authorList>
    </citation>
    <scope>NUCLEOTIDE SEQUENCE</scope>
    <source>
        <strain evidence="8">JCM 12580</strain>
    </source>
</reference>
<dbReference type="AlphaFoldDB" id="A0A917PPK1"/>
<evidence type="ECO:0000256" key="3">
    <source>
        <dbReference type="ARBA" id="ARBA00023125"/>
    </source>
</evidence>
<gene>
    <name evidence="8" type="ORF">GCM10007063_06060</name>
</gene>
<proteinExistence type="inferred from homology"/>
<dbReference type="PROSITE" id="PS51898">
    <property type="entry name" value="TYR_RECOMBINASE"/>
    <property type="match status" value="1"/>
</dbReference>
<keyword evidence="2" id="KW-0229">DNA integration</keyword>
<evidence type="ECO:0000256" key="5">
    <source>
        <dbReference type="PROSITE-ProRule" id="PRU01248"/>
    </source>
</evidence>
<dbReference type="CDD" id="cd01189">
    <property type="entry name" value="INT_ICEBs1_C_like"/>
    <property type="match status" value="1"/>
</dbReference>
<dbReference type="EMBL" id="BMNQ01000004">
    <property type="protein sequence ID" value="GGJ86338.1"/>
    <property type="molecule type" value="Genomic_DNA"/>
</dbReference>
<evidence type="ECO:0000256" key="1">
    <source>
        <dbReference type="ARBA" id="ARBA00008857"/>
    </source>
</evidence>